<keyword evidence="3" id="KW-1185">Reference proteome</keyword>
<sequence length="43" mass="5030">MHLSAMKHNNALRQARVRRNWRQQDLAEALGTQAQDSLLYTHV</sequence>
<evidence type="ECO:0000259" key="1">
    <source>
        <dbReference type="PROSITE" id="PS50943"/>
    </source>
</evidence>
<reference evidence="3" key="1">
    <citation type="submission" date="2018-12" db="EMBL/GenBank/DDBJ databases">
        <title>Tengunoibacter tsumagoiensis gen. nov., sp. nov., Dictyobacter kobayashii sp. nov., D. alpinus sp. nov., and D. joshuensis sp. nov. and description of Dictyobacteraceae fam. nov. within the order Ktedonobacterales isolated from Tengu-no-mugimeshi.</title>
        <authorList>
            <person name="Wang C.M."/>
            <person name="Zheng Y."/>
            <person name="Sakai Y."/>
            <person name="Toyoda A."/>
            <person name="Minakuchi Y."/>
            <person name="Abe K."/>
            <person name="Yokota A."/>
            <person name="Yabe S."/>
        </authorList>
    </citation>
    <scope>NUCLEOTIDE SEQUENCE [LARGE SCALE GENOMIC DNA]</scope>
    <source>
        <strain evidence="3">Uno11</strain>
    </source>
</reference>
<feature type="domain" description="HTH cro/C1-type" evidence="1">
    <location>
        <begin position="12"/>
        <end position="31"/>
    </location>
</feature>
<evidence type="ECO:0000313" key="3">
    <source>
        <dbReference type="Proteomes" id="UP000287188"/>
    </source>
</evidence>
<proteinExistence type="predicted"/>
<dbReference type="Proteomes" id="UP000287188">
    <property type="component" value="Unassembled WGS sequence"/>
</dbReference>
<organism evidence="2 3">
    <name type="scientific">Dictyobacter kobayashii</name>
    <dbReference type="NCBI Taxonomy" id="2014872"/>
    <lineage>
        <taxon>Bacteria</taxon>
        <taxon>Bacillati</taxon>
        <taxon>Chloroflexota</taxon>
        <taxon>Ktedonobacteria</taxon>
        <taxon>Ktedonobacterales</taxon>
        <taxon>Dictyobacteraceae</taxon>
        <taxon>Dictyobacter</taxon>
    </lineage>
</organism>
<dbReference type="PROSITE" id="PS50943">
    <property type="entry name" value="HTH_CROC1"/>
    <property type="match status" value="1"/>
</dbReference>
<dbReference type="SUPFAM" id="SSF47413">
    <property type="entry name" value="lambda repressor-like DNA-binding domains"/>
    <property type="match status" value="1"/>
</dbReference>
<name>A0A402ASG4_9CHLR</name>
<dbReference type="InterPro" id="IPR010982">
    <property type="entry name" value="Lambda_DNA-bd_dom_sf"/>
</dbReference>
<protein>
    <recommendedName>
        <fullName evidence="1">HTH cro/C1-type domain-containing protein</fullName>
    </recommendedName>
</protein>
<dbReference type="RefSeq" id="WP_126554567.1">
    <property type="nucleotide sequence ID" value="NZ_BIFS01000002.1"/>
</dbReference>
<evidence type="ECO:0000313" key="2">
    <source>
        <dbReference type="EMBL" id="GCE22058.1"/>
    </source>
</evidence>
<comment type="caution">
    <text evidence="2">The sequence shown here is derived from an EMBL/GenBank/DDBJ whole genome shotgun (WGS) entry which is preliminary data.</text>
</comment>
<gene>
    <name evidence="2" type="ORF">KDK_58580</name>
</gene>
<accession>A0A402ASG4</accession>
<dbReference type="GO" id="GO:0003677">
    <property type="term" value="F:DNA binding"/>
    <property type="evidence" value="ECO:0007669"/>
    <property type="project" value="InterPro"/>
</dbReference>
<dbReference type="AlphaFoldDB" id="A0A402ASG4"/>
<dbReference type="InterPro" id="IPR001387">
    <property type="entry name" value="Cro/C1-type_HTH"/>
</dbReference>
<dbReference type="EMBL" id="BIFS01000002">
    <property type="protein sequence ID" value="GCE22058.1"/>
    <property type="molecule type" value="Genomic_DNA"/>
</dbReference>